<dbReference type="Proteomes" id="UP000234789">
    <property type="component" value="Unassembled WGS sequence"/>
</dbReference>
<dbReference type="EMBL" id="NFEZ01000001">
    <property type="protein sequence ID" value="PLT48286.1"/>
    <property type="molecule type" value="Genomic_DNA"/>
</dbReference>
<accession>A0A2N5ND57</accession>
<protein>
    <submittedName>
        <fullName evidence="1">Uncharacterized protein</fullName>
    </submittedName>
</protein>
<evidence type="ECO:0000313" key="1">
    <source>
        <dbReference type="EMBL" id="PLT48286.1"/>
    </source>
</evidence>
<proteinExistence type="predicted"/>
<keyword evidence="2" id="KW-1185">Reference proteome</keyword>
<organism evidence="1 2">
    <name type="scientific">Paenibacillus pasadenensis</name>
    <dbReference type="NCBI Taxonomy" id="217090"/>
    <lineage>
        <taxon>Bacteria</taxon>
        <taxon>Bacillati</taxon>
        <taxon>Bacillota</taxon>
        <taxon>Bacilli</taxon>
        <taxon>Bacillales</taxon>
        <taxon>Paenibacillaceae</taxon>
        <taxon>Paenibacillus</taxon>
    </lineage>
</organism>
<name>A0A2N5ND57_9BACL</name>
<dbReference type="AlphaFoldDB" id="A0A2N5ND57"/>
<evidence type="ECO:0000313" key="2">
    <source>
        <dbReference type="Proteomes" id="UP000234789"/>
    </source>
</evidence>
<gene>
    <name evidence="1" type="ORF">B8V81_0418</name>
</gene>
<sequence length="51" mass="5164">MGKAIPAPGQGIVGSRWPCLHAKGAAPRSVLGSLGQPLFSLPRDRAAELAG</sequence>
<reference evidence="1 2" key="1">
    <citation type="submission" date="2017-05" db="EMBL/GenBank/DDBJ databases">
        <title>Functional genome analysis of Paenibacillus pasadenensis strain R16: insights on endophytic life style and antifungal activity.</title>
        <authorList>
            <person name="Passera A."/>
            <person name="Marcolungo L."/>
            <person name="Casati P."/>
            <person name="Brasca M."/>
            <person name="Quaglino F."/>
            <person name="Delledonne M."/>
        </authorList>
    </citation>
    <scope>NUCLEOTIDE SEQUENCE [LARGE SCALE GENOMIC DNA]</scope>
    <source>
        <strain evidence="1 2">R16</strain>
    </source>
</reference>
<comment type="caution">
    <text evidence="1">The sequence shown here is derived from an EMBL/GenBank/DDBJ whole genome shotgun (WGS) entry which is preliminary data.</text>
</comment>